<name>A0A5K1IIX9_9ACTN</name>
<feature type="domain" description="UvrD-like helicase C-terminal" evidence="5">
    <location>
        <begin position="30"/>
        <end position="115"/>
    </location>
</feature>
<evidence type="ECO:0000313" key="6">
    <source>
        <dbReference type="EMBL" id="VWL86680.1"/>
    </source>
</evidence>
<dbReference type="Proteomes" id="UP000330807">
    <property type="component" value="Unassembled WGS sequence"/>
</dbReference>
<dbReference type="PANTHER" id="PTHR11070:SF2">
    <property type="entry name" value="ATP-DEPENDENT DNA HELICASE SRS2"/>
    <property type="match status" value="1"/>
</dbReference>
<evidence type="ECO:0000256" key="3">
    <source>
        <dbReference type="ARBA" id="ARBA00022806"/>
    </source>
</evidence>
<dbReference type="InterPro" id="IPR027417">
    <property type="entry name" value="P-loop_NTPase"/>
</dbReference>
<evidence type="ECO:0000259" key="5">
    <source>
        <dbReference type="Pfam" id="PF13361"/>
    </source>
</evidence>
<dbReference type="Gene3D" id="3.40.50.300">
    <property type="entry name" value="P-loop containing nucleotide triphosphate hydrolases"/>
    <property type="match status" value="1"/>
</dbReference>
<keyword evidence="3 6" id="KW-0347">Helicase</keyword>
<evidence type="ECO:0000313" key="7">
    <source>
        <dbReference type="Proteomes" id="UP000330807"/>
    </source>
</evidence>
<dbReference type="EMBL" id="CABWIH010000019">
    <property type="protein sequence ID" value="VWL86680.1"/>
    <property type="molecule type" value="Genomic_DNA"/>
</dbReference>
<dbReference type="GO" id="GO:0005524">
    <property type="term" value="F:ATP binding"/>
    <property type="evidence" value="ECO:0007669"/>
    <property type="project" value="UniProtKB-KW"/>
</dbReference>
<dbReference type="GO" id="GO:0003677">
    <property type="term" value="F:DNA binding"/>
    <property type="evidence" value="ECO:0007669"/>
    <property type="project" value="InterPro"/>
</dbReference>
<evidence type="ECO:0000256" key="1">
    <source>
        <dbReference type="ARBA" id="ARBA00022741"/>
    </source>
</evidence>
<dbReference type="InterPro" id="IPR014017">
    <property type="entry name" value="DNA_helicase_UvrD-like_C"/>
</dbReference>
<keyword evidence="4" id="KW-0067">ATP-binding</keyword>
<dbReference type="InterPro" id="IPR000212">
    <property type="entry name" value="DNA_helicase_UvrD/REP"/>
</dbReference>
<reference evidence="6 7" key="1">
    <citation type="submission" date="2019-10" db="EMBL/GenBank/DDBJ databases">
        <authorList>
            <person name="Wolf R A."/>
        </authorList>
    </citation>
    <scope>NUCLEOTIDE SEQUENCE [LARGE SCALE GENOMIC DNA]</scope>
    <source>
        <strain evidence="6">Collinsella_aerofaciens_AK_138A</strain>
    </source>
</reference>
<dbReference type="SUPFAM" id="SSF52540">
    <property type="entry name" value="P-loop containing nucleoside triphosphate hydrolases"/>
    <property type="match status" value="1"/>
</dbReference>
<gene>
    <name evidence="6" type="primary">rep</name>
    <name evidence="6" type="ORF">LMKDKBCB_00840</name>
</gene>
<dbReference type="GO" id="GO:0043138">
    <property type="term" value="F:3'-5' DNA helicase activity"/>
    <property type="evidence" value="ECO:0007669"/>
    <property type="project" value="TreeGrafter"/>
</dbReference>
<dbReference type="Pfam" id="PF13361">
    <property type="entry name" value="UvrD_C"/>
    <property type="match status" value="1"/>
</dbReference>
<organism evidence="6 7">
    <name type="scientific">Collinsella aerofaciens</name>
    <dbReference type="NCBI Taxonomy" id="74426"/>
    <lineage>
        <taxon>Bacteria</taxon>
        <taxon>Bacillati</taxon>
        <taxon>Actinomycetota</taxon>
        <taxon>Coriobacteriia</taxon>
        <taxon>Coriobacteriales</taxon>
        <taxon>Coriobacteriaceae</taxon>
        <taxon>Collinsella</taxon>
    </lineage>
</organism>
<evidence type="ECO:0000256" key="4">
    <source>
        <dbReference type="ARBA" id="ARBA00022840"/>
    </source>
</evidence>
<evidence type="ECO:0000256" key="2">
    <source>
        <dbReference type="ARBA" id="ARBA00022801"/>
    </source>
</evidence>
<dbReference type="GO" id="GO:0000725">
    <property type="term" value="P:recombinational repair"/>
    <property type="evidence" value="ECO:0007669"/>
    <property type="project" value="TreeGrafter"/>
</dbReference>
<keyword evidence="2 6" id="KW-0378">Hydrolase</keyword>
<protein>
    <submittedName>
        <fullName evidence="6">ATP-dependent DNA helicase Rep</fullName>
        <ecNumber evidence="6">3.6.4.12</ecNumber>
    </submittedName>
</protein>
<dbReference type="GO" id="GO:0016787">
    <property type="term" value="F:hydrolase activity"/>
    <property type="evidence" value="ECO:0007669"/>
    <property type="project" value="UniProtKB-KW"/>
</dbReference>
<sequence>MGGPMPCFSERFDYIVSIFSEGSLRHFFDFLDADISMMAIHSAKGLEWDIVFIPGVTRFDWPGVICSRCESAGICSRSARGCRIMDAKKMPGGLIEEMGLPCVGVTRARKAVYGSASMQRRTNNGNYQVACSSCLTSLPGIEPVGWTVMDGEG</sequence>
<dbReference type="PANTHER" id="PTHR11070">
    <property type="entry name" value="UVRD / RECB / PCRA DNA HELICASE FAMILY MEMBER"/>
    <property type="match status" value="1"/>
</dbReference>
<dbReference type="AlphaFoldDB" id="A0A5K1IIX9"/>
<accession>A0A5K1IIX9</accession>
<dbReference type="EC" id="3.6.4.12" evidence="6"/>
<proteinExistence type="predicted"/>
<keyword evidence="1" id="KW-0547">Nucleotide-binding</keyword>